<accession>A0A6M1TEC1</accession>
<dbReference type="EMBL" id="JAALLS010000010">
    <property type="protein sequence ID" value="NGP88532.1"/>
    <property type="molecule type" value="Genomic_DNA"/>
</dbReference>
<evidence type="ECO:0000313" key="2">
    <source>
        <dbReference type="EMBL" id="NGP88532.1"/>
    </source>
</evidence>
<reference evidence="2 3" key="1">
    <citation type="submission" date="2020-02" db="EMBL/GenBank/DDBJ databases">
        <title>Aliifodinibius halophilus 2W32, complete genome.</title>
        <authorList>
            <person name="Li Y."/>
            <person name="Wu S."/>
        </authorList>
    </citation>
    <scope>NUCLEOTIDE SEQUENCE [LARGE SCALE GENOMIC DNA]</scope>
    <source>
        <strain evidence="2 3">2W32</strain>
    </source>
</reference>
<protein>
    <submittedName>
        <fullName evidence="2">Uncharacterized protein</fullName>
    </submittedName>
</protein>
<dbReference type="RefSeq" id="WP_165268346.1">
    <property type="nucleotide sequence ID" value="NZ_JAALLS010000010.1"/>
</dbReference>
<dbReference type="Proteomes" id="UP000479132">
    <property type="component" value="Unassembled WGS sequence"/>
</dbReference>
<sequence>MRVIIIGFILLCSSYCVTAQPITDTFTQAKQEGISFTELDSLYPSAAHAHPTKGVFNKDQASFLKKYRTMMQEFGQFLNENNFQWGNRTSFFQRIYFDKNGSIDYYFVNLDQTHFSDKKRKQFLKLLHAFSEKYQFPMQAESNFAQCAPITFVDPKSTEQKSNR</sequence>
<feature type="signal peptide" evidence="1">
    <location>
        <begin position="1"/>
        <end position="19"/>
    </location>
</feature>
<proteinExistence type="predicted"/>
<name>A0A6M1TEC1_9BACT</name>
<keyword evidence="3" id="KW-1185">Reference proteome</keyword>
<evidence type="ECO:0000313" key="3">
    <source>
        <dbReference type="Proteomes" id="UP000479132"/>
    </source>
</evidence>
<feature type="chain" id="PRO_5026994704" evidence="1">
    <location>
        <begin position="20"/>
        <end position="164"/>
    </location>
</feature>
<gene>
    <name evidence="2" type="ORF">G3569_09200</name>
</gene>
<dbReference type="AlphaFoldDB" id="A0A6M1TEC1"/>
<comment type="caution">
    <text evidence="2">The sequence shown here is derived from an EMBL/GenBank/DDBJ whole genome shotgun (WGS) entry which is preliminary data.</text>
</comment>
<evidence type="ECO:0000256" key="1">
    <source>
        <dbReference type="SAM" id="SignalP"/>
    </source>
</evidence>
<organism evidence="2 3">
    <name type="scientific">Fodinibius halophilus</name>
    <dbReference type="NCBI Taxonomy" id="1736908"/>
    <lineage>
        <taxon>Bacteria</taxon>
        <taxon>Pseudomonadati</taxon>
        <taxon>Balneolota</taxon>
        <taxon>Balneolia</taxon>
        <taxon>Balneolales</taxon>
        <taxon>Balneolaceae</taxon>
        <taxon>Fodinibius</taxon>
    </lineage>
</organism>
<keyword evidence="1" id="KW-0732">Signal</keyword>